<evidence type="ECO:0000256" key="1">
    <source>
        <dbReference type="SAM" id="Phobius"/>
    </source>
</evidence>
<dbReference type="Proteomes" id="UP000509448">
    <property type="component" value="Chromosome"/>
</dbReference>
<dbReference type="KEGG" id="ccai:NAS2_0524"/>
<reference evidence="2 3" key="1">
    <citation type="journal article" date="2019" name="ISME J.">
        <title>Isolation and characterization of a thermophilic sulfur- and iron-reducing thaumarchaeote from a terrestrial acidic hot spring.</title>
        <authorList>
            <person name="Kato S."/>
            <person name="Itoh T."/>
            <person name="Yuki M."/>
            <person name="Nagamori M."/>
            <person name="Ohnishi M."/>
            <person name="Uematsu K."/>
            <person name="Suzuki K."/>
            <person name="Takashina T."/>
            <person name="Ohkuma M."/>
        </authorList>
    </citation>
    <scope>NUCLEOTIDE SEQUENCE [LARGE SCALE GENOMIC DNA]</scope>
    <source>
        <strain evidence="2 3">NAS-02</strain>
    </source>
</reference>
<dbReference type="GeneID" id="55584342"/>
<keyword evidence="1" id="KW-0472">Membrane</keyword>
<keyword evidence="1" id="KW-0812">Transmembrane</keyword>
<feature type="transmembrane region" description="Helical" evidence="1">
    <location>
        <begin position="227"/>
        <end position="248"/>
    </location>
</feature>
<gene>
    <name evidence="2" type="ORF">NAS2_0524</name>
</gene>
<accession>A0A4P2VEN9</accession>
<evidence type="ECO:0000313" key="3">
    <source>
        <dbReference type="Proteomes" id="UP000509448"/>
    </source>
</evidence>
<evidence type="ECO:0000313" key="2">
    <source>
        <dbReference type="EMBL" id="BBE41913.1"/>
    </source>
</evidence>
<dbReference type="EMBL" id="AP018732">
    <property type="protein sequence ID" value="BBE41913.1"/>
    <property type="molecule type" value="Genomic_DNA"/>
</dbReference>
<dbReference type="OrthoDB" id="97972at2157"/>
<feature type="transmembrane region" description="Helical" evidence="1">
    <location>
        <begin position="144"/>
        <end position="164"/>
    </location>
</feature>
<feature type="transmembrane region" description="Helical" evidence="1">
    <location>
        <begin position="104"/>
        <end position="132"/>
    </location>
</feature>
<organism evidence="2 3">
    <name type="scientific">Conexivisphaera calida</name>
    <dbReference type="NCBI Taxonomy" id="1874277"/>
    <lineage>
        <taxon>Archaea</taxon>
        <taxon>Nitrososphaerota</taxon>
        <taxon>Conexivisphaeria</taxon>
        <taxon>Conexivisphaerales</taxon>
        <taxon>Conexivisphaeraceae</taxon>
        <taxon>Conexivisphaera</taxon>
    </lineage>
</organism>
<sequence length="252" mass="26773">MRRAGSGRGWFAVQLRAMASIAWLNGVVAAMRAPLWIASYVTPPLSILIILKFVSYGRTMSFGIVGGLAMIIVSNGLGLLSDAATYRLHFKFQDLMVAGPVSQWAYMMGLALSGLLFSLPGIAVFIALMGVLGIHIYSAAEAAFAIAMLWAASAGLGFSLSLIFRDLKEVWSTTSILVFAISVLPPVYYPLTILPRYVGYLSLVSPTASAAALLQESMGLVDLGMGIRALSAALLVAEAIIFFAVTALKRSS</sequence>
<keyword evidence="1" id="KW-1133">Transmembrane helix</keyword>
<dbReference type="InterPro" id="IPR051784">
    <property type="entry name" value="Nod_factor_ABC_transporter"/>
</dbReference>
<feature type="transmembrane region" description="Helical" evidence="1">
    <location>
        <begin position="170"/>
        <end position="190"/>
    </location>
</feature>
<protein>
    <submittedName>
        <fullName evidence="2">ABC-type multidrug transport system, permease component</fullName>
    </submittedName>
</protein>
<dbReference type="PANTHER" id="PTHR43229">
    <property type="entry name" value="NODULATION PROTEIN J"/>
    <property type="match status" value="1"/>
</dbReference>
<proteinExistence type="predicted"/>
<dbReference type="AlphaFoldDB" id="A0A4P2VEN9"/>
<dbReference type="PANTHER" id="PTHR43229:SF3">
    <property type="entry name" value="ABC-TYPE MULTIDRUG TRANSPORT SYSTEM, PERMEASE COMPONENT"/>
    <property type="match status" value="1"/>
</dbReference>
<keyword evidence="3" id="KW-1185">Reference proteome</keyword>
<feature type="transmembrane region" description="Helical" evidence="1">
    <location>
        <begin position="62"/>
        <end position="84"/>
    </location>
</feature>
<dbReference type="RefSeq" id="WP_174448203.1">
    <property type="nucleotide sequence ID" value="NZ_AP018732.1"/>
</dbReference>
<name>A0A4P2VEN9_9ARCH</name>